<evidence type="ECO:0000313" key="1">
    <source>
        <dbReference type="EMBL" id="GAA4019258.1"/>
    </source>
</evidence>
<accession>A0ABP7T0G4</accession>
<name>A0ABP7T0G4_9SPHN</name>
<keyword evidence="2" id="KW-1185">Reference proteome</keyword>
<evidence type="ECO:0000313" key="2">
    <source>
        <dbReference type="Proteomes" id="UP001500235"/>
    </source>
</evidence>
<dbReference type="EMBL" id="BAABBQ010000001">
    <property type="protein sequence ID" value="GAA4019258.1"/>
    <property type="molecule type" value="Genomic_DNA"/>
</dbReference>
<sequence length="61" mass="6466">MPVFRVIDLETTGIAPPAEVIEVGITDVEVSPSEVNIASRDRALQAAWPDTATDDGSAPHH</sequence>
<reference evidence="2" key="1">
    <citation type="journal article" date="2019" name="Int. J. Syst. Evol. Microbiol.">
        <title>The Global Catalogue of Microorganisms (GCM) 10K type strain sequencing project: providing services to taxonomists for standard genome sequencing and annotation.</title>
        <authorList>
            <consortium name="The Broad Institute Genomics Platform"/>
            <consortium name="The Broad Institute Genome Sequencing Center for Infectious Disease"/>
            <person name="Wu L."/>
            <person name="Ma J."/>
        </authorList>
    </citation>
    <scope>NUCLEOTIDE SEQUENCE [LARGE SCALE GENOMIC DNA]</scope>
    <source>
        <strain evidence="2">JCM 17563</strain>
    </source>
</reference>
<evidence type="ECO:0008006" key="3">
    <source>
        <dbReference type="Google" id="ProtNLM"/>
    </source>
</evidence>
<protein>
    <recommendedName>
        <fullName evidence="3">Exonuclease domain-containing protein</fullName>
    </recommendedName>
</protein>
<gene>
    <name evidence="1" type="ORF">GCM10022280_18810</name>
</gene>
<proteinExistence type="predicted"/>
<organism evidence="1 2">
    <name type="scientific">Sphingomonas swuensis</name>
    <dbReference type="NCBI Taxonomy" id="977800"/>
    <lineage>
        <taxon>Bacteria</taxon>
        <taxon>Pseudomonadati</taxon>
        <taxon>Pseudomonadota</taxon>
        <taxon>Alphaproteobacteria</taxon>
        <taxon>Sphingomonadales</taxon>
        <taxon>Sphingomonadaceae</taxon>
        <taxon>Sphingomonas</taxon>
    </lineage>
</organism>
<comment type="caution">
    <text evidence="1">The sequence shown here is derived from an EMBL/GenBank/DDBJ whole genome shotgun (WGS) entry which is preliminary data.</text>
</comment>
<dbReference type="Proteomes" id="UP001500235">
    <property type="component" value="Unassembled WGS sequence"/>
</dbReference>